<dbReference type="GO" id="GO:0000110">
    <property type="term" value="C:nucleotide-excision repair factor 1 complex"/>
    <property type="evidence" value="ECO:0007669"/>
    <property type="project" value="TreeGrafter"/>
</dbReference>
<dbReference type="InterPro" id="IPR004579">
    <property type="entry name" value="ERCC1/RAD10/SWI10"/>
</dbReference>
<feature type="compositionally biased region" description="Pro residues" evidence="7">
    <location>
        <begin position="16"/>
        <end position="29"/>
    </location>
</feature>
<evidence type="ECO:0000256" key="1">
    <source>
        <dbReference type="ARBA" id="ARBA00004123"/>
    </source>
</evidence>
<dbReference type="AlphaFoldDB" id="A0A9P6LCC3"/>
<proteinExistence type="inferred from homology"/>
<dbReference type="Gene3D" id="1.10.150.20">
    <property type="entry name" value="5' to 3' exonuclease, C-terminal subdomain"/>
    <property type="match status" value="1"/>
</dbReference>
<name>A0A9P6LCC3_9AGAM</name>
<dbReference type="PANTHER" id="PTHR12749:SF0">
    <property type="entry name" value="DNA EXCISION REPAIR PROTEIN ERCC-1"/>
    <property type="match status" value="1"/>
</dbReference>
<comment type="subcellular location">
    <subcellularLocation>
        <location evidence="1">Nucleus</location>
    </subcellularLocation>
</comment>
<dbReference type="SUPFAM" id="SSF47781">
    <property type="entry name" value="RuvA domain 2-like"/>
    <property type="match status" value="1"/>
</dbReference>
<keyword evidence="5" id="KW-0234">DNA repair</keyword>
<keyword evidence="9" id="KW-0378">Hydrolase</keyword>
<feature type="region of interest" description="Disordered" evidence="7">
    <location>
        <begin position="244"/>
        <end position="275"/>
    </location>
</feature>
<dbReference type="GO" id="GO:0003697">
    <property type="term" value="F:single-stranded DNA binding"/>
    <property type="evidence" value="ECO:0007669"/>
    <property type="project" value="TreeGrafter"/>
</dbReference>
<comment type="similarity">
    <text evidence="2">Belongs to the ERCC1/RAD10/SWI10 family.</text>
</comment>
<dbReference type="GO" id="GO:0070522">
    <property type="term" value="C:ERCC4-ERCC1 complex"/>
    <property type="evidence" value="ECO:0007669"/>
    <property type="project" value="TreeGrafter"/>
</dbReference>
<dbReference type="SUPFAM" id="SSF52980">
    <property type="entry name" value="Restriction endonuclease-like"/>
    <property type="match status" value="1"/>
</dbReference>
<keyword evidence="10" id="KW-1185">Reference proteome</keyword>
<dbReference type="Pfam" id="PF14520">
    <property type="entry name" value="HHH_5"/>
    <property type="match status" value="1"/>
</dbReference>
<dbReference type="Pfam" id="PF03834">
    <property type="entry name" value="Rad10"/>
    <property type="match status" value="1"/>
</dbReference>
<dbReference type="Gene3D" id="3.40.50.10130">
    <property type="match status" value="1"/>
</dbReference>
<reference evidence="9" key="2">
    <citation type="submission" date="2020-11" db="EMBL/GenBank/DDBJ databases">
        <authorList>
            <consortium name="DOE Joint Genome Institute"/>
            <person name="Kuo A."/>
            <person name="Miyauchi S."/>
            <person name="Kiss E."/>
            <person name="Drula E."/>
            <person name="Kohler A."/>
            <person name="Sanchez-Garcia M."/>
            <person name="Andreopoulos B."/>
            <person name="Barry K.W."/>
            <person name="Bonito G."/>
            <person name="Buee M."/>
            <person name="Carver A."/>
            <person name="Chen C."/>
            <person name="Cichocki N."/>
            <person name="Clum A."/>
            <person name="Culley D."/>
            <person name="Crous P.W."/>
            <person name="Fauchery L."/>
            <person name="Girlanda M."/>
            <person name="Hayes R."/>
            <person name="Keri Z."/>
            <person name="Labutti K."/>
            <person name="Lipzen A."/>
            <person name="Lombard V."/>
            <person name="Magnuson J."/>
            <person name="Maillard F."/>
            <person name="Morin E."/>
            <person name="Murat C."/>
            <person name="Nolan M."/>
            <person name="Ohm R."/>
            <person name="Pangilinan J."/>
            <person name="Pereira M."/>
            <person name="Perotto S."/>
            <person name="Peter M."/>
            <person name="Riley R."/>
            <person name="Sitrit Y."/>
            <person name="Stielow B."/>
            <person name="Szollosi G."/>
            <person name="Zifcakova L."/>
            <person name="Stursova M."/>
            <person name="Spatafora J.W."/>
            <person name="Tedersoo L."/>
            <person name="Vaario L.-M."/>
            <person name="Yamada A."/>
            <person name="Yan M."/>
            <person name="Wang P."/>
            <person name="Xu J."/>
            <person name="Bruns T."/>
            <person name="Baldrian P."/>
            <person name="Vilgalys R."/>
            <person name="Henrissat B."/>
            <person name="Grigoriev I.V."/>
            <person name="Hibbett D."/>
            <person name="Nagy L.G."/>
            <person name="Martin F.M."/>
        </authorList>
    </citation>
    <scope>NUCLEOTIDE SEQUENCE</scope>
    <source>
        <strain evidence="9">UH-Tt-Lm1</strain>
    </source>
</reference>
<dbReference type="GO" id="GO:0006312">
    <property type="term" value="P:mitotic recombination"/>
    <property type="evidence" value="ECO:0007669"/>
    <property type="project" value="TreeGrafter"/>
</dbReference>
<comment type="caution">
    <text evidence="9">The sequence shown here is derived from an EMBL/GenBank/DDBJ whole genome shotgun (WGS) entry which is preliminary data.</text>
</comment>
<dbReference type="GO" id="GO:0070914">
    <property type="term" value="P:UV-damage excision repair"/>
    <property type="evidence" value="ECO:0007669"/>
    <property type="project" value="TreeGrafter"/>
</dbReference>
<dbReference type="GO" id="GO:0003684">
    <property type="term" value="F:damaged DNA binding"/>
    <property type="evidence" value="ECO:0007669"/>
    <property type="project" value="InterPro"/>
</dbReference>
<feature type="domain" description="ERCC1-like central" evidence="8">
    <location>
        <begin position="49"/>
        <end position="156"/>
    </location>
</feature>
<keyword evidence="4" id="KW-0238">DNA-binding</keyword>
<dbReference type="EMBL" id="WIUZ02000001">
    <property type="protein sequence ID" value="KAF9793245.1"/>
    <property type="molecule type" value="Genomic_DNA"/>
</dbReference>
<dbReference type="GO" id="GO:0004519">
    <property type="term" value="F:endonuclease activity"/>
    <property type="evidence" value="ECO:0007669"/>
    <property type="project" value="UniProtKB-KW"/>
</dbReference>
<sequence>MSGTDVTSDTGTGPSRQPPKPPVKQPPVVMPGSGNNVIAAVFLGGIDPQRQRKNPLLECIKQGREFGDIVADFQVGRTTGILFLSLKYHRLHPEYISQRIDSLGSSYNLRILLILCDISEHQVPIRELTKKCLINNITIIVAWTNDEAGLYISSFKKLEHRPPTMIKERVDKDHSSVFRSALTSISKVNKTDVQTLRSSIGSFADIANAPAERLEKLPGFGQVKVKRLRDAFDKPFQGTKTIVPRHMTQPQPLHPSPPAGPQDIGSDILVSADNL</sequence>
<dbReference type="NCBIfam" id="TIGR00597">
    <property type="entry name" value="rad10"/>
    <property type="match status" value="1"/>
</dbReference>
<keyword evidence="6" id="KW-0539">Nucleus</keyword>
<evidence type="ECO:0000256" key="3">
    <source>
        <dbReference type="ARBA" id="ARBA00022763"/>
    </source>
</evidence>
<evidence type="ECO:0000256" key="4">
    <source>
        <dbReference type="ARBA" id="ARBA00023125"/>
    </source>
</evidence>
<dbReference type="InterPro" id="IPR047260">
    <property type="entry name" value="ERCC1-like_central_dom"/>
</dbReference>
<accession>A0A9P6LCC3</accession>
<evidence type="ECO:0000259" key="8">
    <source>
        <dbReference type="Pfam" id="PF03834"/>
    </source>
</evidence>
<dbReference type="InterPro" id="IPR011335">
    <property type="entry name" value="Restrct_endonuc-II-like"/>
</dbReference>
<dbReference type="Proteomes" id="UP000736335">
    <property type="component" value="Unassembled WGS sequence"/>
</dbReference>
<protein>
    <submittedName>
        <fullName evidence="9">Restriction endonuclease type II-like protein</fullName>
    </submittedName>
</protein>
<keyword evidence="9" id="KW-0255">Endonuclease</keyword>
<dbReference type="OrthoDB" id="10262814at2759"/>
<keyword evidence="3" id="KW-0227">DNA damage</keyword>
<evidence type="ECO:0000256" key="7">
    <source>
        <dbReference type="SAM" id="MobiDB-lite"/>
    </source>
</evidence>
<feature type="compositionally biased region" description="Low complexity" evidence="7">
    <location>
        <begin position="1"/>
        <end position="13"/>
    </location>
</feature>
<feature type="region of interest" description="Disordered" evidence="7">
    <location>
        <begin position="1"/>
        <end position="29"/>
    </location>
</feature>
<evidence type="ECO:0000313" key="9">
    <source>
        <dbReference type="EMBL" id="KAF9793245.1"/>
    </source>
</evidence>
<gene>
    <name evidence="9" type="ORF">BJ322DRAFT_997736</name>
</gene>
<reference evidence="9" key="1">
    <citation type="journal article" date="2020" name="Nat. Commun.">
        <title>Large-scale genome sequencing of mycorrhizal fungi provides insights into the early evolution of symbiotic traits.</title>
        <authorList>
            <person name="Miyauchi S."/>
            <person name="Kiss E."/>
            <person name="Kuo A."/>
            <person name="Drula E."/>
            <person name="Kohler A."/>
            <person name="Sanchez-Garcia M."/>
            <person name="Morin E."/>
            <person name="Andreopoulos B."/>
            <person name="Barry K.W."/>
            <person name="Bonito G."/>
            <person name="Buee M."/>
            <person name="Carver A."/>
            <person name="Chen C."/>
            <person name="Cichocki N."/>
            <person name="Clum A."/>
            <person name="Culley D."/>
            <person name="Crous P.W."/>
            <person name="Fauchery L."/>
            <person name="Girlanda M."/>
            <person name="Hayes R.D."/>
            <person name="Keri Z."/>
            <person name="LaButti K."/>
            <person name="Lipzen A."/>
            <person name="Lombard V."/>
            <person name="Magnuson J."/>
            <person name="Maillard F."/>
            <person name="Murat C."/>
            <person name="Nolan M."/>
            <person name="Ohm R.A."/>
            <person name="Pangilinan J."/>
            <person name="Pereira M.F."/>
            <person name="Perotto S."/>
            <person name="Peter M."/>
            <person name="Pfister S."/>
            <person name="Riley R."/>
            <person name="Sitrit Y."/>
            <person name="Stielow J.B."/>
            <person name="Szollosi G."/>
            <person name="Zifcakova L."/>
            <person name="Stursova M."/>
            <person name="Spatafora J.W."/>
            <person name="Tedersoo L."/>
            <person name="Vaario L.M."/>
            <person name="Yamada A."/>
            <person name="Yan M."/>
            <person name="Wang P."/>
            <person name="Xu J."/>
            <person name="Bruns T."/>
            <person name="Baldrian P."/>
            <person name="Vilgalys R."/>
            <person name="Dunand C."/>
            <person name="Henrissat B."/>
            <person name="Grigoriev I.V."/>
            <person name="Hibbett D."/>
            <person name="Nagy L.G."/>
            <person name="Martin F.M."/>
        </authorList>
    </citation>
    <scope>NUCLEOTIDE SEQUENCE</scope>
    <source>
        <strain evidence="9">UH-Tt-Lm1</strain>
    </source>
</reference>
<evidence type="ECO:0000256" key="5">
    <source>
        <dbReference type="ARBA" id="ARBA00023204"/>
    </source>
</evidence>
<keyword evidence="9" id="KW-0540">Nuclease</keyword>
<dbReference type="CDD" id="cd22325">
    <property type="entry name" value="ERCC1_C-like"/>
    <property type="match status" value="1"/>
</dbReference>
<evidence type="ECO:0000256" key="2">
    <source>
        <dbReference type="ARBA" id="ARBA00008283"/>
    </source>
</evidence>
<evidence type="ECO:0000256" key="6">
    <source>
        <dbReference type="ARBA" id="ARBA00023242"/>
    </source>
</evidence>
<dbReference type="PANTHER" id="PTHR12749">
    <property type="entry name" value="EXCISION REPAIR CROSS-COMPLEMENTING 1 ERCC1"/>
    <property type="match status" value="1"/>
</dbReference>
<organism evidence="9 10">
    <name type="scientific">Thelephora terrestris</name>
    <dbReference type="NCBI Taxonomy" id="56493"/>
    <lineage>
        <taxon>Eukaryota</taxon>
        <taxon>Fungi</taxon>
        <taxon>Dikarya</taxon>
        <taxon>Basidiomycota</taxon>
        <taxon>Agaricomycotina</taxon>
        <taxon>Agaricomycetes</taxon>
        <taxon>Thelephorales</taxon>
        <taxon>Thelephoraceae</taxon>
        <taxon>Thelephora</taxon>
    </lineage>
</organism>
<evidence type="ECO:0000313" key="10">
    <source>
        <dbReference type="Proteomes" id="UP000736335"/>
    </source>
</evidence>
<dbReference type="InterPro" id="IPR010994">
    <property type="entry name" value="RuvA_2-like"/>
</dbReference>
<dbReference type="FunFam" id="3.40.50.10130:FF:000001">
    <property type="entry name" value="DNA excision repair protein ERCC-1"/>
    <property type="match status" value="1"/>
</dbReference>
<dbReference type="GO" id="GO:0006302">
    <property type="term" value="P:double-strand break repair"/>
    <property type="evidence" value="ECO:0007669"/>
    <property type="project" value="UniProtKB-ARBA"/>
</dbReference>